<comment type="similarity">
    <text evidence="2">Belongs to the NAD(P)-dependent epimerase/dehydratase family. Dihydroflavonol-4-reductase subfamily.</text>
</comment>
<dbReference type="Pfam" id="PF01370">
    <property type="entry name" value="Epimerase"/>
    <property type="match status" value="1"/>
</dbReference>
<name>A0AAX4KHU3_9TREE</name>
<dbReference type="Gene3D" id="3.40.50.720">
    <property type="entry name" value="NAD(P)-binding Rossmann-like Domain"/>
    <property type="match status" value="1"/>
</dbReference>
<dbReference type="InterPro" id="IPR001509">
    <property type="entry name" value="Epimerase_deHydtase"/>
</dbReference>
<reference evidence="4 5" key="1">
    <citation type="submission" date="2024-01" db="EMBL/GenBank/DDBJ databases">
        <title>Comparative genomics of Cryptococcus and Kwoniella reveals pathogenesis evolution and contrasting modes of karyotype evolution via chromosome fusion or intercentromeric recombination.</title>
        <authorList>
            <person name="Coelho M.A."/>
            <person name="David-Palma M."/>
            <person name="Shea T."/>
            <person name="Bowers K."/>
            <person name="McGinley-Smith S."/>
            <person name="Mohammad A.W."/>
            <person name="Gnirke A."/>
            <person name="Yurkov A.M."/>
            <person name="Nowrousian M."/>
            <person name="Sun S."/>
            <person name="Cuomo C.A."/>
            <person name="Heitman J."/>
        </authorList>
    </citation>
    <scope>NUCLEOTIDE SEQUENCE [LARGE SCALE GENOMIC DNA]</scope>
    <source>
        <strain evidence="4 5">PYCC6329</strain>
    </source>
</reference>
<accession>A0AAX4KHU3</accession>
<evidence type="ECO:0000256" key="2">
    <source>
        <dbReference type="ARBA" id="ARBA00023445"/>
    </source>
</evidence>
<organism evidence="4 5">
    <name type="scientific">Kwoniella europaea PYCC6329</name>
    <dbReference type="NCBI Taxonomy" id="1423913"/>
    <lineage>
        <taxon>Eukaryota</taxon>
        <taxon>Fungi</taxon>
        <taxon>Dikarya</taxon>
        <taxon>Basidiomycota</taxon>
        <taxon>Agaricomycotina</taxon>
        <taxon>Tremellomycetes</taxon>
        <taxon>Tremellales</taxon>
        <taxon>Cryptococcaceae</taxon>
        <taxon>Kwoniella</taxon>
    </lineage>
</organism>
<dbReference type="RefSeq" id="XP_066083082.1">
    <property type="nucleotide sequence ID" value="XM_066226985.1"/>
</dbReference>
<dbReference type="GO" id="GO:0016616">
    <property type="term" value="F:oxidoreductase activity, acting on the CH-OH group of donors, NAD or NADP as acceptor"/>
    <property type="evidence" value="ECO:0007669"/>
    <property type="project" value="TreeGrafter"/>
</dbReference>
<dbReference type="PANTHER" id="PTHR10366:SF564">
    <property type="entry name" value="STEROL-4-ALPHA-CARBOXYLATE 3-DEHYDROGENASE, DECARBOXYLATING"/>
    <property type="match status" value="1"/>
</dbReference>
<gene>
    <name evidence="4" type="ORF">V865_003187</name>
</gene>
<dbReference type="SUPFAM" id="SSF51735">
    <property type="entry name" value="NAD(P)-binding Rossmann-fold domains"/>
    <property type="match status" value="1"/>
</dbReference>
<dbReference type="FunFam" id="3.40.50.720:FF:000191">
    <property type="entry name" value="Methylglyoxal reductase (NADPH-dependent)"/>
    <property type="match status" value="1"/>
</dbReference>
<dbReference type="Proteomes" id="UP001358614">
    <property type="component" value="Chromosome 1"/>
</dbReference>
<dbReference type="PANTHER" id="PTHR10366">
    <property type="entry name" value="NAD DEPENDENT EPIMERASE/DEHYDRATASE"/>
    <property type="match status" value="1"/>
</dbReference>
<keyword evidence="5" id="KW-1185">Reference proteome</keyword>
<proteinExistence type="inferred from homology"/>
<evidence type="ECO:0000259" key="3">
    <source>
        <dbReference type="Pfam" id="PF01370"/>
    </source>
</evidence>
<evidence type="ECO:0000313" key="5">
    <source>
        <dbReference type="Proteomes" id="UP001358614"/>
    </source>
</evidence>
<dbReference type="InterPro" id="IPR050425">
    <property type="entry name" value="NAD(P)_dehydrat-like"/>
</dbReference>
<dbReference type="CDD" id="cd05227">
    <property type="entry name" value="AR_SDR_e"/>
    <property type="match status" value="1"/>
</dbReference>
<feature type="domain" description="NAD-dependent epimerase/dehydratase" evidence="3">
    <location>
        <begin position="10"/>
        <end position="264"/>
    </location>
</feature>
<evidence type="ECO:0000313" key="4">
    <source>
        <dbReference type="EMBL" id="WWD05115.1"/>
    </source>
</evidence>
<dbReference type="GeneID" id="91101991"/>
<keyword evidence="1" id="KW-0560">Oxidoreductase</keyword>
<dbReference type="AlphaFoldDB" id="A0AAX4KHU3"/>
<sequence length="350" mass="38215">MPAVPPGSLILVTGASGFIASHVAKAFLDEGYNVRGTVRSASKGDYLVNLFKNTKGKFEYVIVGDIAKEGAFDEAVKGVDGVAHTASPVTFAAERPEDLFEPSVNGTVNVLKSIKKNNPDIGRIVYTSSSGTVNDPEMPCPVRYDETSWNTVSVGVCEKLGSKADGGHKYRASKVLAEKAFWKFFEVEKPKFDGATIHPVMTYGPIIHQCDSPESLNDSINRRIWPFVNGKRTQKDLPEPGSSFVDVRDVALVHVRAMSVPEASGERFLASSERYSGNDVCVILNKEFPQLPNVPKGDDSPGARERINAVANFMDSAKSQKMLGIKYRPIEEVVKDTTQSLIDRFNIIAN</sequence>
<dbReference type="EMBL" id="CP144089">
    <property type="protein sequence ID" value="WWD05115.1"/>
    <property type="molecule type" value="Genomic_DNA"/>
</dbReference>
<protein>
    <recommendedName>
        <fullName evidence="3">NAD-dependent epimerase/dehydratase domain-containing protein</fullName>
    </recommendedName>
</protein>
<dbReference type="KEGG" id="ker:91101991"/>
<dbReference type="InterPro" id="IPR036291">
    <property type="entry name" value="NAD(P)-bd_dom_sf"/>
</dbReference>
<evidence type="ECO:0000256" key="1">
    <source>
        <dbReference type="ARBA" id="ARBA00023002"/>
    </source>
</evidence>